<feature type="binding site" evidence="8">
    <location>
        <begin position="182"/>
        <end position="185"/>
    </location>
    <ligand>
        <name>NADP(+)</name>
        <dbReference type="ChEBI" id="CHEBI:58349"/>
    </ligand>
</feature>
<evidence type="ECO:0000256" key="3">
    <source>
        <dbReference type="ARBA" id="ARBA00022827"/>
    </source>
</evidence>
<dbReference type="PRINTS" id="PR00419">
    <property type="entry name" value="ADXRDTASE"/>
</dbReference>
<feature type="binding site" evidence="7">
    <location>
        <position position="66"/>
    </location>
    <ligand>
        <name>FAD</name>
        <dbReference type="ChEBI" id="CHEBI:57692"/>
    </ligand>
</feature>
<organism evidence="10 11">
    <name type="scientific">Phytophthora palmivora</name>
    <dbReference type="NCBI Taxonomy" id="4796"/>
    <lineage>
        <taxon>Eukaryota</taxon>
        <taxon>Sar</taxon>
        <taxon>Stramenopiles</taxon>
        <taxon>Oomycota</taxon>
        <taxon>Peronosporomycetes</taxon>
        <taxon>Peronosporales</taxon>
        <taxon>Peronosporaceae</taxon>
        <taxon>Phytophthora</taxon>
    </lineage>
</organism>
<dbReference type="GO" id="GO:0016491">
    <property type="term" value="F:oxidoreductase activity"/>
    <property type="evidence" value="ECO:0007669"/>
    <property type="project" value="UniProtKB-KW"/>
</dbReference>
<keyword evidence="3 6" id="KW-0274">FAD</keyword>
<dbReference type="PANTHER" id="PTHR48467">
    <property type="entry name" value="GLUTAMATE SYNTHASE 1 [NADH], CHLOROPLASTIC-LIKE"/>
    <property type="match status" value="1"/>
</dbReference>
<dbReference type="Gene3D" id="3.40.50.720">
    <property type="entry name" value="NAD(P)-binding Rossmann-like Domain"/>
    <property type="match status" value="2"/>
</dbReference>
<comment type="similarity">
    <text evidence="6">Belongs to the ferredoxin--NADP reductase type 1 family.</text>
</comment>
<accession>A0A2P4YEH2</accession>
<keyword evidence="2 6" id="KW-0285">Flavoprotein</keyword>
<feature type="domain" description="FAD/NAD(P)-binding" evidence="9">
    <location>
        <begin position="36"/>
        <end position="286"/>
    </location>
</feature>
<feature type="binding site" evidence="7">
    <location>
        <position position="110"/>
    </location>
    <ligand>
        <name>FAD</name>
        <dbReference type="ChEBI" id="CHEBI:57692"/>
    </ligand>
</feature>
<reference evidence="10 11" key="1">
    <citation type="journal article" date="2017" name="Genome Biol. Evol.">
        <title>Phytophthora megakarya and P. palmivora, closely related causal agents of cacao black pod rot, underwent increases in genome sizes and gene numbers by different mechanisms.</title>
        <authorList>
            <person name="Ali S.S."/>
            <person name="Shao J."/>
            <person name="Lary D.J."/>
            <person name="Kronmiller B."/>
            <person name="Shen D."/>
            <person name="Strem M.D."/>
            <person name="Amoako-Attah I."/>
            <person name="Akrofi A.Y."/>
            <person name="Begoude B.A."/>
            <person name="Ten Hoopen G.M."/>
            <person name="Coulibaly K."/>
            <person name="Kebe B.I."/>
            <person name="Melnick R.L."/>
            <person name="Guiltinan M.J."/>
            <person name="Tyler B.M."/>
            <person name="Meinhardt L.W."/>
            <person name="Bailey B.A."/>
        </authorList>
    </citation>
    <scope>NUCLEOTIDE SEQUENCE [LARGE SCALE GENOMIC DNA]</scope>
    <source>
        <strain evidence="11">sbr112.9</strain>
    </source>
</reference>
<keyword evidence="6" id="KW-0496">Mitochondrion</keyword>
<evidence type="ECO:0000256" key="2">
    <source>
        <dbReference type="ARBA" id="ARBA00022630"/>
    </source>
</evidence>
<sequence>MALMQLRRSILGRSQRALGVRLARSFSSVSEPPLRRVCVVGSGPAGFYATKYLLKEHAGARVDMLEVLPTPFGLVRSGVAPDHPEVKSVMNDFDKVAADERFRFLGNVRVGEDVSLAELQQHYHAVVLAYGAAGDRKLGVPGEELRGVLSARTFVNWYNGHPAFRDLELDLKQAETAVVIGQGNVAVDCARILTKNVDELATTDIAAHAVEVLRKSGIKKVFLIKFLSSPVEIIADVKDSTRVGGIRVEKTKLEGEPNQQRAVGTGEFEDIPCNLVLRSIGYKSLPIEANAPFDNCRHVVSNDHGRVVTTSSSGEKQTVVGLYCTGWVKRGPSGIIGTNIVDARETVNCIVEDFAAGNYLHSESNTDEDLDGLKAVEKLIKKRNLDKQLVRWADYERLNAEENRRGELVGKPREKVTSVTEMLEIAKSAN</sequence>
<dbReference type="GO" id="GO:0005739">
    <property type="term" value="C:mitochondrion"/>
    <property type="evidence" value="ECO:0007669"/>
    <property type="project" value="UniProtKB-SubCell"/>
</dbReference>
<keyword evidence="11" id="KW-1185">Reference proteome</keyword>
<keyword evidence="5 6" id="KW-0560">Oxidoreductase</keyword>
<comment type="catalytic activity">
    <reaction evidence="6">
        <text>2 reduced [adrenodoxin] + NADP(+) + H(+) = 2 oxidized [adrenodoxin] + NADPH</text>
        <dbReference type="Rhea" id="RHEA:42312"/>
        <dbReference type="Rhea" id="RHEA-COMP:9998"/>
        <dbReference type="Rhea" id="RHEA-COMP:9999"/>
        <dbReference type="ChEBI" id="CHEBI:15378"/>
        <dbReference type="ChEBI" id="CHEBI:33737"/>
        <dbReference type="ChEBI" id="CHEBI:33738"/>
        <dbReference type="ChEBI" id="CHEBI:57783"/>
        <dbReference type="ChEBI" id="CHEBI:58349"/>
        <dbReference type="EC" id="1.18.1.6"/>
    </reaction>
</comment>
<gene>
    <name evidence="10" type="ORF">PHPALM_6592</name>
</gene>
<feature type="binding site" evidence="8">
    <location>
        <position position="334"/>
    </location>
    <ligand>
        <name>NADP(+)</name>
        <dbReference type="ChEBI" id="CHEBI:58349"/>
    </ligand>
</feature>
<dbReference type="InterPro" id="IPR055275">
    <property type="entry name" value="Ferredox_Rdtase"/>
</dbReference>
<dbReference type="Pfam" id="PF07992">
    <property type="entry name" value="Pyr_redox_2"/>
    <property type="match status" value="1"/>
</dbReference>
<evidence type="ECO:0000313" key="11">
    <source>
        <dbReference type="Proteomes" id="UP000237271"/>
    </source>
</evidence>
<dbReference type="EC" id="1.18.1.6" evidence="6"/>
<dbReference type="PANTHER" id="PTHR48467:SF1">
    <property type="entry name" value="GLUTAMATE SYNTHASE 1 [NADH], CHLOROPLASTIC-LIKE"/>
    <property type="match status" value="1"/>
</dbReference>
<dbReference type="SUPFAM" id="SSF51971">
    <property type="entry name" value="Nucleotide-binding domain"/>
    <property type="match status" value="1"/>
</dbReference>
<dbReference type="PIRSF" id="PIRSF000362">
    <property type="entry name" value="FNR"/>
    <property type="match status" value="1"/>
</dbReference>
<evidence type="ECO:0000259" key="9">
    <source>
        <dbReference type="Pfam" id="PF07992"/>
    </source>
</evidence>
<dbReference type="AlphaFoldDB" id="A0A2P4YEH2"/>
<feature type="binding site" evidence="7">
    <location>
        <position position="74"/>
    </location>
    <ligand>
        <name>FAD</name>
        <dbReference type="ChEBI" id="CHEBI:57692"/>
    </ligand>
</feature>
<name>A0A2P4YEH2_9STRA</name>
<evidence type="ECO:0000256" key="1">
    <source>
        <dbReference type="ARBA" id="ARBA00001974"/>
    </source>
</evidence>
<evidence type="ECO:0000256" key="6">
    <source>
        <dbReference type="PIRNR" id="PIRNR000362"/>
    </source>
</evidence>
<evidence type="ECO:0000256" key="8">
    <source>
        <dbReference type="PIRSR" id="PIRSR000362-2"/>
    </source>
</evidence>
<evidence type="ECO:0000256" key="4">
    <source>
        <dbReference type="ARBA" id="ARBA00022857"/>
    </source>
</evidence>
<comment type="cofactor">
    <cofactor evidence="1 6 7">
        <name>FAD</name>
        <dbReference type="ChEBI" id="CHEBI:57692"/>
    </cofactor>
</comment>
<keyword evidence="4 6" id="KW-0521">NADP</keyword>
<evidence type="ECO:0000256" key="5">
    <source>
        <dbReference type="ARBA" id="ARBA00023002"/>
    </source>
</evidence>
<comment type="caution">
    <text evidence="10">The sequence shown here is derived from an EMBL/GenBank/DDBJ whole genome shotgun (WGS) entry which is preliminary data.</text>
</comment>
<proteinExistence type="inferred from homology"/>
<comment type="subcellular location">
    <subcellularLocation>
        <location evidence="6">Mitochondrion</location>
    </subcellularLocation>
</comment>
<evidence type="ECO:0000313" key="10">
    <source>
        <dbReference type="EMBL" id="POM76198.1"/>
    </source>
</evidence>
<protein>
    <recommendedName>
        <fullName evidence="6">NADPH:adrenodoxin oxidoreductase, mitochondrial</fullName>
        <ecNumber evidence="6">1.18.1.6</ecNumber>
    </recommendedName>
</protein>
<feature type="binding site" evidence="7">
    <location>
        <begin position="334"/>
        <end position="336"/>
    </location>
    <ligand>
        <name>FAD</name>
        <dbReference type="ChEBI" id="CHEBI:57692"/>
    </ligand>
</feature>
<dbReference type="InterPro" id="IPR021163">
    <property type="entry name" value="Ferredox_Rdtase_adrenod"/>
</dbReference>
<evidence type="ECO:0000256" key="7">
    <source>
        <dbReference type="PIRSR" id="PIRSR000362-1"/>
    </source>
</evidence>
<dbReference type="Proteomes" id="UP000237271">
    <property type="component" value="Unassembled WGS sequence"/>
</dbReference>
<feature type="binding site" evidence="7">
    <location>
        <position position="45"/>
    </location>
    <ligand>
        <name>FAD</name>
        <dbReference type="ChEBI" id="CHEBI:57692"/>
    </ligand>
</feature>
<feature type="binding site" evidence="7">
    <location>
        <position position="327"/>
    </location>
    <ligand>
        <name>FAD</name>
        <dbReference type="ChEBI" id="CHEBI:57692"/>
    </ligand>
</feature>
<dbReference type="OrthoDB" id="333024at2759"/>
<dbReference type="EMBL" id="NCKW01003508">
    <property type="protein sequence ID" value="POM76198.1"/>
    <property type="molecule type" value="Genomic_DNA"/>
</dbReference>
<dbReference type="InterPro" id="IPR023753">
    <property type="entry name" value="FAD/NAD-binding_dom"/>
</dbReference>
<feature type="binding site" evidence="8">
    <location>
        <position position="254"/>
    </location>
    <ligand>
        <name>NADP(+)</name>
        <dbReference type="ChEBI" id="CHEBI:58349"/>
    </ligand>
</feature>